<reference evidence="5 8" key="3">
    <citation type="submission" date="2020-10" db="EMBL/GenBank/DDBJ databases">
        <title>Ca. Dormibacterota MAGs.</title>
        <authorList>
            <person name="Montgomery K."/>
        </authorList>
    </citation>
    <scope>NUCLEOTIDE SEQUENCE [LARGE SCALE GENOMIC DNA]</scope>
    <source>
        <strain evidence="5">SC8812_S17_18</strain>
    </source>
</reference>
<dbReference type="PRINTS" id="PR00080">
    <property type="entry name" value="SDRFAMILY"/>
</dbReference>
<evidence type="ECO:0000256" key="2">
    <source>
        <dbReference type="ARBA" id="ARBA00023002"/>
    </source>
</evidence>
<evidence type="ECO:0000259" key="4">
    <source>
        <dbReference type="SMART" id="SM00822"/>
    </source>
</evidence>
<dbReference type="GO" id="GO:0016491">
    <property type="term" value="F:oxidoreductase activity"/>
    <property type="evidence" value="ECO:0007669"/>
    <property type="project" value="UniProtKB-KW"/>
</dbReference>
<dbReference type="SMART" id="SM00822">
    <property type="entry name" value="PKS_KR"/>
    <property type="match status" value="1"/>
</dbReference>
<sequence>MGAGCSSQASHGSGTWSLSCSPAAAWAAERRTRRPDRDNTARLHTQPGGEAVDLNGKVAVVTGSGRGIGRAYARALAEAGCSVVINDVDGEVAEQTVKELTDGGAKAVAEVVAVGSTDAAERLVQRAVDSFDGIDIMCTNAGILRDRVLWKMTDEDFDAVIETHMRGTFTCARAAAVRMREQGRGGRIVVVGSWAGQRGNFGQTNYAGAKAGIAACARTWAMELARAEITVNAIVPNAITRMIASIPGMAEMVESAEKGEPLPDLFRKQMGMGMPEDVAPLLVFLCSDAAKEVTGQCIGLGGDKLSLWSHPQEISAAYRDGGWTADAIAEVWPSSVGSRLETYGIPFLGGQ</sequence>
<evidence type="ECO:0000313" key="6">
    <source>
        <dbReference type="EMBL" id="PZR78199.1"/>
    </source>
</evidence>
<dbReference type="InterPro" id="IPR036291">
    <property type="entry name" value="NAD(P)-bd_dom_sf"/>
</dbReference>
<accession>A0A2W5YYW6</accession>
<comment type="caution">
    <text evidence="6">The sequence shown here is derived from an EMBL/GenBank/DDBJ whole genome shotgun (WGS) entry which is preliminary data.</text>
</comment>
<dbReference type="InterPro" id="IPR051687">
    <property type="entry name" value="Peroxisomal_Beta-Oxidation"/>
</dbReference>
<dbReference type="Proteomes" id="UP000606991">
    <property type="component" value="Unassembled WGS sequence"/>
</dbReference>
<dbReference type="EMBL" id="JAEKNS010000074">
    <property type="protein sequence ID" value="MBJ7594611.1"/>
    <property type="molecule type" value="Genomic_DNA"/>
</dbReference>
<dbReference type="Gene3D" id="3.40.50.720">
    <property type="entry name" value="NAD(P)-binding Rossmann-like Domain"/>
    <property type="match status" value="1"/>
</dbReference>
<proteinExistence type="inferred from homology"/>
<dbReference type="PANTHER" id="PTHR45024">
    <property type="entry name" value="DEHYDROGENASES, SHORT CHAIN"/>
    <property type="match status" value="1"/>
</dbReference>
<dbReference type="PANTHER" id="PTHR45024:SF2">
    <property type="entry name" value="SCP2 DOMAIN-CONTAINING PROTEIN"/>
    <property type="match status" value="1"/>
</dbReference>
<dbReference type="PRINTS" id="PR00081">
    <property type="entry name" value="GDHRDH"/>
</dbReference>
<keyword evidence="2" id="KW-0560">Oxidoreductase</keyword>
<dbReference type="AlphaFoldDB" id="A0A2W5YYW6"/>
<name>A0A2W5YYW6_9BACT</name>
<feature type="region of interest" description="Disordered" evidence="3">
    <location>
        <begin position="30"/>
        <end position="49"/>
    </location>
</feature>
<dbReference type="FunFam" id="3.40.50.720:FF:000084">
    <property type="entry name" value="Short-chain dehydrogenase reductase"/>
    <property type="match status" value="1"/>
</dbReference>
<evidence type="ECO:0000313" key="5">
    <source>
        <dbReference type="EMBL" id="MBJ7594611.1"/>
    </source>
</evidence>
<accession>A0A934JS27</accession>
<feature type="domain" description="Ketoreductase" evidence="4">
    <location>
        <begin position="57"/>
        <end position="242"/>
    </location>
</feature>
<dbReference type="SUPFAM" id="SSF51735">
    <property type="entry name" value="NAD(P)-binding Rossmann-fold domains"/>
    <property type="match status" value="1"/>
</dbReference>
<protein>
    <submittedName>
        <fullName evidence="6">3-oxoacyl-ACP reductase</fullName>
    </submittedName>
    <submittedName>
        <fullName evidence="5">SDR family oxidoreductase</fullName>
    </submittedName>
</protein>
<comment type="similarity">
    <text evidence="1">Belongs to the short-chain dehydrogenases/reductases (SDR) family.</text>
</comment>
<reference evidence="6 7" key="1">
    <citation type="journal article" date="2017" name="Nature">
        <title>Atmospheric trace gases support primary production in Antarctic desert surface soil.</title>
        <authorList>
            <person name="Ji M."/>
            <person name="Greening C."/>
            <person name="Vanwonterghem I."/>
            <person name="Carere C.R."/>
            <person name="Bay S.K."/>
            <person name="Steen J.A."/>
            <person name="Montgomery K."/>
            <person name="Lines T."/>
            <person name="Beardall J."/>
            <person name="van Dorst J."/>
            <person name="Snape I."/>
            <person name="Stott M.B."/>
            <person name="Hugenholtz P."/>
            <person name="Ferrari B.C."/>
        </authorList>
    </citation>
    <scope>NUCLEOTIDE SEQUENCE [LARGE SCALE GENOMIC DNA]</scope>
    <source>
        <strain evidence="6">RRmetagenome_bin12</strain>
    </source>
</reference>
<evidence type="ECO:0000256" key="1">
    <source>
        <dbReference type="ARBA" id="ARBA00006484"/>
    </source>
</evidence>
<dbReference type="EMBL" id="QHBU01000267">
    <property type="protein sequence ID" value="PZR78199.1"/>
    <property type="molecule type" value="Genomic_DNA"/>
</dbReference>
<dbReference type="Pfam" id="PF13561">
    <property type="entry name" value="adh_short_C2"/>
    <property type="match status" value="1"/>
</dbReference>
<dbReference type="InterPro" id="IPR002347">
    <property type="entry name" value="SDR_fam"/>
</dbReference>
<evidence type="ECO:0000313" key="7">
    <source>
        <dbReference type="Proteomes" id="UP000248724"/>
    </source>
</evidence>
<dbReference type="InterPro" id="IPR057326">
    <property type="entry name" value="KR_dom"/>
</dbReference>
<dbReference type="Proteomes" id="UP000248724">
    <property type="component" value="Unassembled WGS sequence"/>
</dbReference>
<organism evidence="6 7">
    <name type="scientific">Candidatus Aeolococcus gillhamiae</name>
    <dbReference type="NCBI Taxonomy" id="3127015"/>
    <lineage>
        <taxon>Bacteria</taxon>
        <taxon>Bacillati</taxon>
        <taxon>Candidatus Dormiibacterota</taxon>
        <taxon>Candidatus Dormibacteria</taxon>
        <taxon>Candidatus Aeolococcales</taxon>
        <taxon>Candidatus Aeolococcaceae</taxon>
        <taxon>Candidatus Aeolococcus</taxon>
    </lineage>
</organism>
<evidence type="ECO:0000256" key="3">
    <source>
        <dbReference type="SAM" id="MobiDB-lite"/>
    </source>
</evidence>
<evidence type="ECO:0000313" key="8">
    <source>
        <dbReference type="Proteomes" id="UP000606991"/>
    </source>
</evidence>
<gene>
    <name evidence="6" type="ORF">DLM65_13575</name>
    <name evidence="5" type="ORF">JF886_07055</name>
</gene>
<reference evidence="6" key="2">
    <citation type="submission" date="2018-05" db="EMBL/GenBank/DDBJ databases">
        <authorList>
            <person name="Ferrari B."/>
        </authorList>
    </citation>
    <scope>NUCLEOTIDE SEQUENCE</scope>
    <source>
        <strain evidence="6">RRmetagenome_bin12</strain>
    </source>
</reference>